<dbReference type="Gene3D" id="3.40.50.300">
    <property type="entry name" value="P-loop containing nucleotide triphosphate hydrolases"/>
    <property type="match status" value="1"/>
</dbReference>
<keyword evidence="1" id="KW-0808">Transferase</keyword>
<protein>
    <submittedName>
        <fullName evidence="4">Sulfotransferase domain-containing protein</fullName>
    </submittedName>
</protein>
<evidence type="ECO:0000256" key="2">
    <source>
        <dbReference type="ARBA" id="ARBA00023180"/>
    </source>
</evidence>
<dbReference type="RefSeq" id="WP_264321060.1">
    <property type="nucleotide sequence ID" value="NZ_JADEXN010000121.1"/>
</dbReference>
<dbReference type="PANTHER" id="PTHR10605">
    <property type="entry name" value="HEPARAN SULFATE SULFOTRANSFERASE"/>
    <property type="match status" value="1"/>
</dbReference>
<evidence type="ECO:0000256" key="1">
    <source>
        <dbReference type="ARBA" id="ARBA00022679"/>
    </source>
</evidence>
<dbReference type="InterPro" id="IPR027417">
    <property type="entry name" value="P-loop_NTPase"/>
</dbReference>
<evidence type="ECO:0000313" key="4">
    <source>
        <dbReference type="EMBL" id="MBE9040822.1"/>
    </source>
</evidence>
<dbReference type="Proteomes" id="UP000621799">
    <property type="component" value="Unassembled WGS sequence"/>
</dbReference>
<name>A0A928Z6W3_9CYAN</name>
<comment type="caution">
    <text evidence="4">The sequence shown here is derived from an EMBL/GenBank/DDBJ whole genome shotgun (WGS) entry which is preliminary data.</text>
</comment>
<dbReference type="Pfam" id="PF00685">
    <property type="entry name" value="Sulfotransfer_1"/>
    <property type="match status" value="1"/>
</dbReference>
<reference evidence="4" key="1">
    <citation type="submission" date="2020-10" db="EMBL/GenBank/DDBJ databases">
        <authorList>
            <person name="Castelo-Branco R."/>
            <person name="Eusebio N."/>
            <person name="Adriana R."/>
            <person name="Vieira A."/>
            <person name="Brugerolle De Fraissinette N."/>
            <person name="Rezende De Castro R."/>
            <person name="Schneider M.P."/>
            <person name="Vasconcelos V."/>
            <person name="Leao P.N."/>
        </authorList>
    </citation>
    <scope>NUCLEOTIDE SEQUENCE</scope>
    <source>
        <strain evidence="4">LEGE 11467</strain>
    </source>
</reference>
<dbReference type="SUPFAM" id="SSF52540">
    <property type="entry name" value="P-loop containing nucleoside triphosphate hydrolases"/>
    <property type="match status" value="1"/>
</dbReference>
<gene>
    <name evidence="4" type="ORF">IQ235_08525</name>
</gene>
<dbReference type="GO" id="GO:0008146">
    <property type="term" value="F:sulfotransferase activity"/>
    <property type="evidence" value="ECO:0007669"/>
    <property type="project" value="InterPro"/>
</dbReference>
<dbReference type="PANTHER" id="PTHR10605:SF56">
    <property type="entry name" value="BIFUNCTIONAL HEPARAN SULFATE N-DEACETYLASE_N-SULFOTRANSFERASE"/>
    <property type="match status" value="1"/>
</dbReference>
<keyword evidence="2" id="KW-0325">Glycoprotein</keyword>
<keyword evidence="5" id="KW-1185">Reference proteome</keyword>
<dbReference type="InterPro" id="IPR037359">
    <property type="entry name" value="NST/OST"/>
</dbReference>
<feature type="domain" description="Sulfotransferase" evidence="3">
    <location>
        <begin position="2"/>
        <end position="208"/>
    </location>
</feature>
<dbReference type="InterPro" id="IPR000863">
    <property type="entry name" value="Sulfotransferase_dom"/>
</dbReference>
<dbReference type="EMBL" id="JADEXN010000121">
    <property type="protein sequence ID" value="MBE9040822.1"/>
    <property type="molecule type" value="Genomic_DNA"/>
</dbReference>
<organism evidence="4 5">
    <name type="scientific">Zarconia navalis LEGE 11467</name>
    <dbReference type="NCBI Taxonomy" id="1828826"/>
    <lineage>
        <taxon>Bacteria</taxon>
        <taxon>Bacillati</taxon>
        <taxon>Cyanobacteriota</taxon>
        <taxon>Cyanophyceae</taxon>
        <taxon>Oscillatoriophycideae</taxon>
        <taxon>Oscillatoriales</taxon>
        <taxon>Oscillatoriales incertae sedis</taxon>
        <taxon>Zarconia</taxon>
        <taxon>Zarconia navalis</taxon>
    </lineage>
</organism>
<evidence type="ECO:0000313" key="5">
    <source>
        <dbReference type="Proteomes" id="UP000621799"/>
    </source>
</evidence>
<dbReference type="AlphaFoldDB" id="A0A928Z6W3"/>
<proteinExistence type="predicted"/>
<accession>A0A928Z6W3</accession>
<sequence length="247" mass="29161">MPDFLIIGAQKCGTTSLYCYLAQHPQIITVPHKEVHFFDLNYDRGLDWYGAHFPPSGLPGAIAGEASPYYLFHPQVPARVYQHFPQIKLIVLLRNPVDRALSQYHHEVKLGFEQLPLEEAIAREPERLQGEVEKLSTDPTYYSYNHQHYTYLSRGRYLEQLQRWRIYFPPEQFLILKTEDLHDRPDETLARVLAFLQLPIVDLPTYLSYNAGSYPRAIESVKQDLTDYFREPNQQLWKYLQQDFDWQ</sequence>
<evidence type="ECO:0000259" key="3">
    <source>
        <dbReference type="Pfam" id="PF00685"/>
    </source>
</evidence>